<dbReference type="AlphaFoldDB" id="A0A149UTH3"/>
<dbReference type="Proteomes" id="UP000075377">
    <property type="component" value="Unassembled WGS sequence"/>
</dbReference>
<comment type="caution">
    <text evidence="1">The sequence shown here is derived from an EMBL/GenBank/DDBJ whole genome shotgun (WGS) entry which is preliminary data.</text>
</comment>
<proteinExistence type="predicted"/>
<dbReference type="EMBL" id="LHZX01000187">
    <property type="protein sequence ID" value="KXV71227.1"/>
    <property type="molecule type" value="Genomic_DNA"/>
</dbReference>
<reference evidence="1 2" key="1">
    <citation type="submission" date="2015-06" db="EMBL/GenBank/DDBJ databases">
        <title>Improved classification and identification of acetic acid bacteria using matrix-assisted laser desorption/ionization time-of-flight mass spectrometry; Gluconobacter nephelii and Gluconobacter uchimurae are later heterotypic synonyms of Gluconobacter japonicus and Gluconobacter oxydans, respectively.</title>
        <authorList>
            <person name="Li L."/>
            <person name="Cleenwerck I."/>
            <person name="De Vuyst L."/>
            <person name="Vandamme P."/>
        </authorList>
    </citation>
    <scope>NUCLEOTIDE SEQUENCE [LARGE SCALE GENOMIC DNA]</scope>
    <source>
        <strain evidence="1 2">LMG 1699</strain>
    </source>
</reference>
<organism evidence="1 2">
    <name type="scientific">Acetobacter malorum</name>
    <dbReference type="NCBI Taxonomy" id="178901"/>
    <lineage>
        <taxon>Bacteria</taxon>
        <taxon>Pseudomonadati</taxon>
        <taxon>Pseudomonadota</taxon>
        <taxon>Alphaproteobacteria</taxon>
        <taxon>Acetobacterales</taxon>
        <taxon>Acetobacteraceae</taxon>
        <taxon>Acetobacter</taxon>
    </lineage>
</organism>
<evidence type="ECO:0000313" key="2">
    <source>
        <dbReference type="Proteomes" id="UP000075377"/>
    </source>
</evidence>
<protein>
    <submittedName>
        <fullName evidence="1">Uncharacterized protein</fullName>
    </submittedName>
</protein>
<sequence>MALHRSLGVAILECVLLRLANRLTLTATGTSERTAANNAALFYGLIRPDSMLQSVTETEMLNRSKW</sequence>
<accession>A0A149UTH3</accession>
<dbReference type="PATRIC" id="fig|178901.14.peg.1877"/>
<name>A0A149UTH3_9PROT</name>
<evidence type="ECO:0000313" key="1">
    <source>
        <dbReference type="EMBL" id="KXV71227.1"/>
    </source>
</evidence>
<gene>
    <name evidence="1" type="ORF">AD951_01770</name>
</gene>